<evidence type="ECO:0000313" key="2">
    <source>
        <dbReference type="EMBL" id="OMH82335.1"/>
    </source>
</evidence>
<feature type="domain" description="Integrase catalytic" evidence="1">
    <location>
        <begin position="1"/>
        <end position="55"/>
    </location>
</feature>
<dbReference type="GO" id="GO:0005634">
    <property type="term" value="C:nucleus"/>
    <property type="evidence" value="ECO:0007669"/>
    <property type="project" value="UniProtKB-ARBA"/>
</dbReference>
<sequence>MAGSVAYFGVPQQIISDRGSSFVSNITTSVFEWLGVNHTPTTSYRPQSDGVLKRLEIDKPKFESHWEGPYEVERVLT</sequence>
<name>A0A1R1PMZ6_ZANCU</name>
<proteinExistence type="predicted"/>
<gene>
    <name evidence="2" type="ORF">AX774_g4187</name>
</gene>
<dbReference type="AlphaFoldDB" id="A0A1R1PMZ6"/>
<dbReference type="EMBL" id="LSSK01000687">
    <property type="protein sequence ID" value="OMH82335.1"/>
    <property type="molecule type" value="Genomic_DNA"/>
</dbReference>
<dbReference type="InterPro" id="IPR036397">
    <property type="entry name" value="RNaseH_sf"/>
</dbReference>
<dbReference type="Gene3D" id="3.30.420.10">
    <property type="entry name" value="Ribonuclease H-like superfamily/Ribonuclease H"/>
    <property type="match status" value="1"/>
</dbReference>
<accession>A0A1R1PMZ6</accession>
<dbReference type="Proteomes" id="UP000188320">
    <property type="component" value="Unassembled WGS sequence"/>
</dbReference>
<dbReference type="OrthoDB" id="2273864at2759"/>
<dbReference type="GO" id="GO:0003676">
    <property type="term" value="F:nucleic acid binding"/>
    <property type="evidence" value="ECO:0007669"/>
    <property type="project" value="InterPro"/>
</dbReference>
<organism evidence="2 3">
    <name type="scientific">Zancudomyces culisetae</name>
    <name type="common">Gut fungus</name>
    <name type="synonym">Smittium culisetae</name>
    <dbReference type="NCBI Taxonomy" id="1213189"/>
    <lineage>
        <taxon>Eukaryota</taxon>
        <taxon>Fungi</taxon>
        <taxon>Fungi incertae sedis</taxon>
        <taxon>Zoopagomycota</taxon>
        <taxon>Kickxellomycotina</taxon>
        <taxon>Harpellomycetes</taxon>
        <taxon>Harpellales</taxon>
        <taxon>Legeriomycetaceae</taxon>
        <taxon>Zancudomyces</taxon>
    </lineage>
</organism>
<evidence type="ECO:0000259" key="1">
    <source>
        <dbReference type="PROSITE" id="PS50994"/>
    </source>
</evidence>
<evidence type="ECO:0000313" key="3">
    <source>
        <dbReference type="Proteomes" id="UP000188320"/>
    </source>
</evidence>
<dbReference type="InterPro" id="IPR012337">
    <property type="entry name" value="RNaseH-like_sf"/>
</dbReference>
<reference evidence="3" key="1">
    <citation type="submission" date="2017-01" db="EMBL/GenBank/DDBJ databases">
        <authorList>
            <person name="Wang Y."/>
            <person name="White M."/>
            <person name="Kvist S."/>
            <person name="Moncalvo J.-M."/>
        </authorList>
    </citation>
    <scope>NUCLEOTIDE SEQUENCE [LARGE SCALE GENOMIC DNA]</scope>
    <source>
        <strain evidence="3">COL-18-3</strain>
    </source>
</reference>
<keyword evidence="3" id="KW-1185">Reference proteome</keyword>
<dbReference type="InterPro" id="IPR001584">
    <property type="entry name" value="Integrase_cat-core"/>
</dbReference>
<protein>
    <recommendedName>
        <fullName evidence="1">Integrase catalytic domain-containing protein</fullName>
    </recommendedName>
</protein>
<dbReference type="PROSITE" id="PS50994">
    <property type="entry name" value="INTEGRASE"/>
    <property type="match status" value="1"/>
</dbReference>
<dbReference type="SUPFAM" id="SSF53098">
    <property type="entry name" value="Ribonuclease H-like"/>
    <property type="match status" value="1"/>
</dbReference>
<dbReference type="GO" id="GO:0015074">
    <property type="term" value="P:DNA integration"/>
    <property type="evidence" value="ECO:0007669"/>
    <property type="project" value="InterPro"/>
</dbReference>
<comment type="caution">
    <text evidence="2">The sequence shown here is derived from an EMBL/GenBank/DDBJ whole genome shotgun (WGS) entry which is preliminary data.</text>
</comment>